<reference evidence="2" key="1">
    <citation type="submission" date="2018-02" db="EMBL/GenBank/DDBJ databases">
        <authorList>
            <person name="Cohen D.B."/>
            <person name="Kent A.D."/>
        </authorList>
    </citation>
    <scope>NUCLEOTIDE SEQUENCE</scope>
</reference>
<sequence length="654" mass="73296">MASIANTDSVPTPPIDTSVYLGDDPTNKYYLHHGDSPGAILVSQFLTGDNGQDPCYYTRLKSLWDELSNFRPLPDCSCGAMKILLDNKQHEYVMQFLMGLNDNFSHERQRNINIPSSAPADDSVALFTRGEAPRNYYGIKGQFQKRERPLCNHCGITGHIVDKCYKLHGYPPRYKFKNKVHFANQSSVIGEDPHLPFTQAQCQQLLAMLSSQASFSPSQPQMPNQIVCQSQDASSSIPHQAASAISQFMSGPGSLEEYWLGPLSAHSPPSLPDSPSHSPLDIAHQSPAFTVTNPILNTSESILDNIALPSPPTIPLLRKSTRMHKTPTYLQEFHCNNAFLPTTSQSPPTTAQEPTTYHEASQDPKWCEAMQVELVTLKVNNTWSIQPLPLGKVPIGSKWVFKVKLRSDGYLERSLLAIAVVKGWYLYQLDVNNAFLHGELDEEVYMTLPQGFHSKGETSNSVCKLTKSLYGLKQASRQWFSKFSTTLLKHGFMQSKADYSLFTRQEGSSFIALLVYVDDILIASSDAIAVTKLKQFLDAQFKLKDLGLVRYFLGLEIARSSQGISVCQRKYALEILQDARLLGCKPTKCPMDQNLKLSKLEGSLMPDPTVYRRLIGRLMYLTLTRPDIVFAVHKLSQFMEQPREPHYKAAQHIL</sequence>
<protein>
    <recommendedName>
        <fullName evidence="1">Reverse transcriptase Ty1/copia-type domain-containing protein</fullName>
    </recommendedName>
</protein>
<dbReference type="InterPro" id="IPR013103">
    <property type="entry name" value="RVT_2"/>
</dbReference>
<proteinExistence type="predicted"/>
<evidence type="ECO:0000313" key="2">
    <source>
        <dbReference type="EMBL" id="SPC95755.1"/>
    </source>
</evidence>
<organism evidence="2">
    <name type="scientific">Fagus sylvatica</name>
    <name type="common">Beechnut</name>
    <dbReference type="NCBI Taxonomy" id="28930"/>
    <lineage>
        <taxon>Eukaryota</taxon>
        <taxon>Viridiplantae</taxon>
        <taxon>Streptophyta</taxon>
        <taxon>Embryophyta</taxon>
        <taxon>Tracheophyta</taxon>
        <taxon>Spermatophyta</taxon>
        <taxon>Magnoliopsida</taxon>
        <taxon>eudicotyledons</taxon>
        <taxon>Gunneridae</taxon>
        <taxon>Pentapetalae</taxon>
        <taxon>rosids</taxon>
        <taxon>fabids</taxon>
        <taxon>Fagales</taxon>
        <taxon>Fagaceae</taxon>
        <taxon>Fagus</taxon>
    </lineage>
</organism>
<dbReference type="EMBL" id="OIVN01001600">
    <property type="protein sequence ID" value="SPC95755.1"/>
    <property type="molecule type" value="Genomic_DNA"/>
</dbReference>
<evidence type="ECO:0000259" key="1">
    <source>
        <dbReference type="Pfam" id="PF07727"/>
    </source>
</evidence>
<dbReference type="PANTHER" id="PTHR34222">
    <property type="entry name" value="GAG_PRE-INTEGRS DOMAIN-CONTAINING PROTEIN"/>
    <property type="match status" value="1"/>
</dbReference>
<accession>A0A2N9G8H7</accession>
<gene>
    <name evidence="2" type="ORF">FSB_LOCUS23637</name>
</gene>
<dbReference type="Pfam" id="PF07727">
    <property type="entry name" value="RVT_2"/>
    <property type="match status" value="1"/>
</dbReference>
<dbReference type="SUPFAM" id="SSF56672">
    <property type="entry name" value="DNA/RNA polymerases"/>
    <property type="match status" value="1"/>
</dbReference>
<dbReference type="PANTHER" id="PTHR34222:SF99">
    <property type="entry name" value="PROTEIN, PUTATIVE-RELATED"/>
    <property type="match status" value="1"/>
</dbReference>
<dbReference type="InterPro" id="IPR043502">
    <property type="entry name" value="DNA/RNA_pol_sf"/>
</dbReference>
<name>A0A2N9G8H7_FAGSY</name>
<feature type="domain" description="Reverse transcriptase Ty1/copia-type" evidence="1">
    <location>
        <begin position="413"/>
        <end position="591"/>
    </location>
</feature>
<dbReference type="AlphaFoldDB" id="A0A2N9G8H7"/>